<protein>
    <submittedName>
        <fullName evidence="3">Uncharacterized protein</fullName>
    </submittedName>
</protein>
<evidence type="ECO:0000313" key="3">
    <source>
        <dbReference type="EMBL" id="THW04856.1"/>
    </source>
</evidence>
<comment type="caution">
    <text evidence="3">The sequence shown here is derived from an EMBL/GenBank/DDBJ whole genome shotgun (WGS) entry which is preliminary data.</text>
</comment>
<evidence type="ECO:0000256" key="2">
    <source>
        <dbReference type="SAM" id="MobiDB-lite"/>
    </source>
</evidence>
<evidence type="ECO:0000313" key="4">
    <source>
        <dbReference type="Proteomes" id="UP000308014"/>
    </source>
</evidence>
<feature type="compositionally biased region" description="Polar residues" evidence="2">
    <location>
        <begin position="55"/>
        <end position="64"/>
    </location>
</feature>
<dbReference type="EMBL" id="QZAJ01000925">
    <property type="protein sequence ID" value="THW04856.1"/>
    <property type="molecule type" value="Genomic_DNA"/>
</dbReference>
<feature type="region of interest" description="Disordered" evidence="2">
    <location>
        <begin position="1"/>
        <end position="71"/>
    </location>
</feature>
<sequence length="224" mass="25194">MDSKNNSEPIELDPNTRDDNDHIDKIRTEIAETDVQITQPTSQHQSTAALEVAKEQSTASNTASVDGAPRNKTTYQMRLIAHIERRKAANMRKIEEALGRKVLPRPEAGTGGFDNTVTTISDHVTATSTDETEEHTRKRQKVDVDGDKAPCAGWNSAETEELRKELQHKLETLKSQKETIEQQLNAAISQKEREMSSVTECLKIIDFPLGQLLHSLLHSHHRKR</sequence>
<evidence type="ECO:0000256" key="1">
    <source>
        <dbReference type="SAM" id="Coils"/>
    </source>
</evidence>
<gene>
    <name evidence="3" type="ORF">D6D24_10432</name>
</gene>
<accession>A0A4S8V3M9</accession>
<name>A0A4S8V3M9_AURPU</name>
<feature type="compositionally biased region" description="Polar residues" evidence="2">
    <location>
        <begin position="35"/>
        <end position="48"/>
    </location>
</feature>
<dbReference type="Proteomes" id="UP000308014">
    <property type="component" value="Unassembled WGS sequence"/>
</dbReference>
<feature type="region of interest" description="Disordered" evidence="2">
    <location>
        <begin position="125"/>
        <end position="144"/>
    </location>
</feature>
<proteinExistence type="predicted"/>
<organism evidence="3 4">
    <name type="scientific">Aureobasidium pullulans</name>
    <name type="common">Black yeast</name>
    <name type="synonym">Pullularia pullulans</name>
    <dbReference type="NCBI Taxonomy" id="5580"/>
    <lineage>
        <taxon>Eukaryota</taxon>
        <taxon>Fungi</taxon>
        <taxon>Dikarya</taxon>
        <taxon>Ascomycota</taxon>
        <taxon>Pezizomycotina</taxon>
        <taxon>Dothideomycetes</taxon>
        <taxon>Dothideomycetidae</taxon>
        <taxon>Dothideales</taxon>
        <taxon>Saccotheciaceae</taxon>
        <taxon>Aureobasidium</taxon>
    </lineage>
</organism>
<dbReference type="AlphaFoldDB" id="A0A4S8V3M9"/>
<feature type="coiled-coil region" evidence="1">
    <location>
        <begin position="156"/>
        <end position="190"/>
    </location>
</feature>
<feature type="compositionally biased region" description="Basic and acidic residues" evidence="2">
    <location>
        <begin position="14"/>
        <end position="30"/>
    </location>
</feature>
<keyword evidence="1" id="KW-0175">Coiled coil</keyword>
<reference evidence="3 4" key="1">
    <citation type="submission" date="2018-10" db="EMBL/GenBank/DDBJ databases">
        <title>Fifty Aureobasidium pullulans genomes reveal a recombining polyextremotolerant generalist.</title>
        <authorList>
            <person name="Gostincar C."/>
            <person name="Turk M."/>
            <person name="Zajc J."/>
            <person name="Gunde-Cimerman N."/>
        </authorList>
    </citation>
    <scope>NUCLEOTIDE SEQUENCE [LARGE SCALE GENOMIC DNA]</scope>
    <source>
        <strain evidence="3 4">EXF-11318</strain>
    </source>
</reference>